<dbReference type="InterPro" id="IPR020422">
    <property type="entry name" value="TYR_PHOSPHATASE_DUAL_dom"/>
</dbReference>
<name>A0ABS8GAR0_9ALTE</name>
<sequence>MFIIKYYLVAAAAFAALAWYLPWWLLQALCLWIGFSLLAVSVAYLFKAPGIFRKRANGSIPLYVRWLFIPFLLGAQFYNLWQRKRDEVPAIQEIQPGLYLACRLFPSDVHTLQAKGVQAILDVTAEFDGLDWTAESEELAYLNIPVLDHQSPPPGQLLQAIRWVEYQRRQSRGVVIHCALGRGRSVLVMAAYLLAKDRQRTVREVLEQIQQIRTTAALNRAQLRALENVHRDAVLDLRPTTWLIANPVAGGGKWQTYRREIEQILSPHYLLKTVETSESVNGTALAEKALQNGAINVIACGGDGTVTEVASALINTEATLGIIPLGTANALAHVLYGSSSKLLPVEVACSHIAEGTRRTIDTARCNERVMLLVAGIGFEQQMISAANREQKDMSGQFAYLNALWEAVRRNQQMALTVKLDEQAERPLNTGSLVIANAAPFTTVLAQGGGAPDIEDGLLDITWLAEDARPENHLVSMFELALSGLANQALADDVHYTRARRIRIRSQDTIEYVIDGEPYTDNEVLVTIVPRSLRVFCAPMEE</sequence>
<keyword evidence="1" id="KW-0812">Transmembrane</keyword>
<dbReference type="SMART" id="SM00046">
    <property type="entry name" value="DAGKc"/>
    <property type="match status" value="1"/>
</dbReference>
<feature type="transmembrane region" description="Helical" evidence="1">
    <location>
        <begin position="62"/>
        <end position="81"/>
    </location>
</feature>
<evidence type="ECO:0000259" key="4">
    <source>
        <dbReference type="PROSITE" id="PS50146"/>
    </source>
</evidence>
<feature type="domain" description="Tyrosine specific protein phosphatases" evidence="3">
    <location>
        <begin position="155"/>
        <end position="224"/>
    </location>
</feature>
<keyword evidence="1" id="KW-1133">Transmembrane helix</keyword>
<dbReference type="Proteomes" id="UP001520878">
    <property type="component" value="Unassembled WGS sequence"/>
</dbReference>
<dbReference type="SUPFAM" id="SSF52799">
    <property type="entry name" value="(Phosphotyrosine protein) phosphatases II"/>
    <property type="match status" value="1"/>
</dbReference>
<accession>A0ABS8GAR0</accession>
<dbReference type="InterPro" id="IPR001206">
    <property type="entry name" value="Diacylglycerol_kinase_cat_dom"/>
</dbReference>
<dbReference type="Pfam" id="PF19279">
    <property type="entry name" value="YegS_C"/>
    <property type="match status" value="1"/>
</dbReference>
<dbReference type="PROSITE" id="PS50054">
    <property type="entry name" value="TYR_PHOSPHATASE_DUAL"/>
    <property type="match status" value="1"/>
</dbReference>
<feature type="transmembrane region" description="Helical" evidence="1">
    <location>
        <begin position="7"/>
        <end position="25"/>
    </location>
</feature>
<dbReference type="PANTHER" id="PTHR47216">
    <property type="match status" value="1"/>
</dbReference>
<evidence type="ECO:0000313" key="5">
    <source>
        <dbReference type="EMBL" id="MCC2617603.1"/>
    </source>
</evidence>
<dbReference type="Pfam" id="PF00781">
    <property type="entry name" value="DAGK_cat"/>
    <property type="match status" value="1"/>
</dbReference>
<dbReference type="EMBL" id="JAJEWP010000005">
    <property type="protein sequence ID" value="MCC2617603.1"/>
    <property type="molecule type" value="Genomic_DNA"/>
</dbReference>
<dbReference type="Gene3D" id="3.90.190.10">
    <property type="entry name" value="Protein tyrosine phosphatase superfamily"/>
    <property type="match status" value="1"/>
</dbReference>
<keyword evidence="6" id="KW-1185">Reference proteome</keyword>
<dbReference type="RefSeq" id="WP_229161886.1">
    <property type="nucleotide sequence ID" value="NZ_JAJEWP010000005.1"/>
</dbReference>
<dbReference type="SMART" id="SM00195">
    <property type="entry name" value="DSPc"/>
    <property type="match status" value="1"/>
</dbReference>
<reference evidence="5 6" key="1">
    <citation type="submission" date="2021-10" db="EMBL/GenBank/DDBJ databases">
        <title>Draft genome of Aestuariibacter halophilus JC2043.</title>
        <authorList>
            <person name="Emsley S.A."/>
            <person name="Pfannmuller K.M."/>
            <person name="Ushijima B."/>
            <person name="Saw J.H."/>
            <person name="Videau P."/>
        </authorList>
    </citation>
    <scope>NUCLEOTIDE SEQUENCE [LARGE SCALE GENOMIC DNA]</scope>
    <source>
        <strain evidence="5 6">JC2043</strain>
    </source>
</reference>
<dbReference type="InterPro" id="IPR029021">
    <property type="entry name" value="Prot-tyrosine_phosphatase-like"/>
</dbReference>
<dbReference type="Gene3D" id="2.60.200.40">
    <property type="match status" value="1"/>
</dbReference>
<dbReference type="Pfam" id="PF00782">
    <property type="entry name" value="DSPc"/>
    <property type="match status" value="1"/>
</dbReference>
<organism evidence="5 6">
    <name type="scientific">Fluctibacter halophilus</name>
    <dbReference type="NCBI Taxonomy" id="226011"/>
    <lineage>
        <taxon>Bacteria</taxon>
        <taxon>Pseudomonadati</taxon>
        <taxon>Pseudomonadota</taxon>
        <taxon>Gammaproteobacteria</taxon>
        <taxon>Alteromonadales</taxon>
        <taxon>Alteromonadaceae</taxon>
        <taxon>Fluctibacter</taxon>
    </lineage>
</organism>
<gene>
    <name evidence="5" type="ORF">LJ739_15220</name>
</gene>
<evidence type="ECO:0000256" key="1">
    <source>
        <dbReference type="SAM" id="Phobius"/>
    </source>
</evidence>
<dbReference type="InterPro" id="IPR016064">
    <property type="entry name" value="NAD/diacylglycerol_kinase_sf"/>
</dbReference>
<dbReference type="InterPro" id="IPR017438">
    <property type="entry name" value="ATP-NAD_kinase_N"/>
</dbReference>
<protein>
    <submittedName>
        <fullName evidence="5">Dual specificity protein phosphatase family protein</fullName>
    </submittedName>
</protein>
<feature type="domain" description="DAGKc" evidence="4">
    <location>
        <begin position="236"/>
        <end position="368"/>
    </location>
</feature>
<proteinExistence type="predicted"/>
<dbReference type="InterPro" id="IPR045540">
    <property type="entry name" value="YegS/DAGK_C"/>
</dbReference>
<dbReference type="Gene3D" id="3.40.50.10330">
    <property type="entry name" value="Probable inorganic polyphosphate/atp-NAD kinase, domain 1"/>
    <property type="match status" value="1"/>
</dbReference>
<feature type="transmembrane region" description="Helical" evidence="1">
    <location>
        <begin position="31"/>
        <end position="50"/>
    </location>
</feature>
<dbReference type="SUPFAM" id="SSF111331">
    <property type="entry name" value="NAD kinase/diacylglycerol kinase-like"/>
    <property type="match status" value="1"/>
</dbReference>
<evidence type="ECO:0000313" key="6">
    <source>
        <dbReference type="Proteomes" id="UP001520878"/>
    </source>
</evidence>
<dbReference type="InterPro" id="IPR000340">
    <property type="entry name" value="Dual-sp_phosphatase_cat-dom"/>
</dbReference>
<evidence type="ECO:0000259" key="3">
    <source>
        <dbReference type="PROSITE" id="PS50056"/>
    </source>
</evidence>
<evidence type="ECO:0000259" key="2">
    <source>
        <dbReference type="PROSITE" id="PS50054"/>
    </source>
</evidence>
<dbReference type="NCBIfam" id="NF009025">
    <property type="entry name" value="PRK12361.1"/>
    <property type="match status" value="1"/>
</dbReference>
<comment type="caution">
    <text evidence="5">The sequence shown here is derived from an EMBL/GenBank/DDBJ whole genome shotgun (WGS) entry which is preliminary data.</text>
</comment>
<keyword evidence="1" id="KW-0472">Membrane</keyword>
<dbReference type="PROSITE" id="PS50146">
    <property type="entry name" value="DAGK"/>
    <property type="match status" value="1"/>
</dbReference>
<feature type="domain" description="Tyrosine-protein phosphatase" evidence="2">
    <location>
        <begin position="88"/>
        <end position="235"/>
    </location>
</feature>
<dbReference type="InterPro" id="IPR000387">
    <property type="entry name" value="Tyr_Pase_dom"/>
</dbReference>
<dbReference type="PROSITE" id="PS50056">
    <property type="entry name" value="TYR_PHOSPHATASE_2"/>
    <property type="match status" value="1"/>
</dbReference>
<dbReference type="PANTHER" id="PTHR47216:SF4">
    <property type="entry name" value="OS01G0859400 PROTEIN"/>
    <property type="match status" value="1"/>
</dbReference>